<feature type="transmembrane region" description="Helical" evidence="1">
    <location>
        <begin position="44"/>
        <end position="63"/>
    </location>
</feature>
<evidence type="ECO:0000256" key="1">
    <source>
        <dbReference type="SAM" id="Phobius"/>
    </source>
</evidence>
<feature type="transmembrane region" description="Helical" evidence="1">
    <location>
        <begin position="133"/>
        <end position="152"/>
    </location>
</feature>
<keyword evidence="1" id="KW-1133">Transmembrane helix</keyword>
<dbReference type="Proteomes" id="UP000281391">
    <property type="component" value="Chromosome"/>
</dbReference>
<evidence type="ECO:0000313" key="2">
    <source>
        <dbReference type="EMBL" id="VDZ60890.1"/>
    </source>
</evidence>
<sequence length="195" mass="20325">MRLSSQSARCQATQQPRLIAGGIFYSGLAAEALLLVTLYGSRGLLYGLASLLTLMLAAAVGIGTARWRHAGQLAGIMHGFLIAAAGLLLVVLALHAQRDWLALLPAVAISGVGQGMVGAALHQGSVRSRSGQVRLLVYGLLALLSCVLVLAIKQAVGGLEGRCFSFALLIDLALFGALLVRITQRDVESELVVGK</sequence>
<feature type="transmembrane region" description="Helical" evidence="1">
    <location>
        <begin position="164"/>
        <end position="182"/>
    </location>
</feature>
<dbReference type="AlphaFoldDB" id="A0A3S4FRU8"/>
<protein>
    <submittedName>
        <fullName evidence="2">Uncharacterized protein</fullName>
    </submittedName>
</protein>
<name>A0A3S4FRU8_SEROD</name>
<reference evidence="2 3" key="1">
    <citation type="submission" date="2018-12" db="EMBL/GenBank/DDBJ databases">
        <authorList>
            <consortium name="Pathogen Informatics"/>
        </authorList>
    </citation>
    <scope>NUCLEOTIDE SEQUENCE [LARGE SCALE GENOMIC DNA]</scope>
    <source>
        <strain evidence="2 3">NCTC11214</strain>
    </source>
</reference>
<feature type="transmembrane region" description="Helical" evidence="1">
    <location>
        <begin position="100"/>
        <end position="121"/>
    </location>
</feature>
<proteinExistence type="predicted"/>
<keyword evidence="1" id="KW-0472">Membrane</keyword>
<feature type="transmembrane region" description="Helical" evidence="1">
    <location>
        <begin position="18"/>
        <end position="38"/>
    </location>
</feature>
<dbReference type="KEGG" id="sof:NCTC11214_03563"/>
<keyword evidence="1" id="KW-0812">Transmembrane</keyword>
<gene>
    <name evidence="2" type="ORF">NCTC11214_03563</name>
</gene>
<dbReference type="RefSeq" id="WP_050763116.1">
    <property type="nucleotide sequence ID" value="NZ_JAEKCK010000017.1"/>
</dbReference>
<organism evidence="2 3">
    <name type="scientific">Serratia odorifera</name>
    <dbReference type="NCBI Taxonomy" id="618"/>
    <lineage>
        <taxon>Bacteria</taxon>
        <taxon>Pseudomonadati</taxon>
        <taxon>Pseudomonadota</taxon>
        <taxon>Gammaproteobacteria</taxon>
        <taxon>Enterobacterales</taxon>
        <taxon>Yersiniaceae</taxon>
        <taxon>Serratia</taxon>
    </lineage>
</organism>
<feature type="transmembrane region" description="Helical" evidence="1">
    <location>
        <begin position="75"/>
        <end position="94"/>
    </location>
</feature>
<accession>A0A3S4FRU8</accession>
<dbReference type="EMBL" id="LR134117">
    <property type="protein sequence ID" value="VDZ60890.1"/>
    <property type="molecule type" value="Genomic_DNA"/>
</dbReference>
<evidence type="ECO:0000313" key="3">
    <source>
        <dbReference type="Proteomes" id="UP000281391"/>
    </source>
</evidence>